<keyword evidence="3" id="KW-1185">Reference proteome</keyword>
<dbReference type="SMART" id="SM00834">
    <property type="entry name" value="CxxC_CXXC_SSSS"/>
    <property type="match status" value="1"/>
</dbReference>
<protein>
    <recommendedName>
        <fullName evidence="1">Putative regulatory protein FmdB zinc ribbon domain-containing protein</fullName>
    </recommendedName>
</protein>
<dbReference type="AlphaFoldDB" id="A0A239PV39"/>
<accession>A0A239PV39</accession>
<gene>
    <name evidence="2" type="ORF">SAMN05444959_10673</name>
</gene>
<dbReference type="InterPro" id="IPR013429">
    <property type="entry name" value="Regulatory_FmdB_Zinc_ribbon"/>
</dbReference>
<dbReference type="Proteomes" id="UP000198307">
    <property type="component" value="Unassembled WGS sequence"/>
</dbReference>
<name>A0A239PV39_9RHOB</name>
<feature type="domain" description="Putative regulatory protein FmdB zinc ribbon" evidence="1">
    <location>
        <begin position="1"/>
        <end position="41"/>
    </location>
</feature>
<organism evidence="2 3">
    <name type="scientific">Paracoccus seriniphilus</name>
    <dbReference type="NCBI Taxonomy" id="184748"/>
    <lineage>
        <taxon>Bacteria</taxon>
        <taxon>Pseudomonadati</taxon>
        <taxon>Pseudomonadota</taxon>
        <taxon>Alphaproteobacteria</taxon>
        <taxon>Rhodobacterales</taxon>
        <taxon>Paracoccaceae</taxon>
        <taxon>Paracoccus</taxon>
    </lineage>
</organism>
<dbReference type="RefSeq" id="WP_089344263.1">
    <property type="nucleotide sequence ID" value="NZ_CP067130.1"/>
</dbReference>
<proteinExistence type="predicted"/>
<evidence type="ECO:0000313" key="2">
    <source>
        <dbReference type="EMBL" id="SNT73893.1"/>
    </source>
</evidence>
<dbReference type="EMBL" id="FZQB01000006">
    <property type="protein sequence ID" value="SNT73893.1"/>
    <property type="molecule type" value="Genomic_DNA"/>
</dbReference>
<evidence type="ECO:0000259" key="1">
    <source>
        <dbReference type="SMART" id="SM00834"/>
    </source>
</evidence>
<reference evidence="2 3" key="1">
    <citation type="submission" date="2017-07" db="EMBL/GenBank/DDBJ databases">
        <authorList>
            <person name="Sun Z.S."/>
            <person name="Albrecht U."/>
            <person name="Echele G."/>
            <person name="Lee C.C."/>
        </authorList>
    </citation>
    <scope>NUCLEOTIDE SEQUENCE [LARGE SCALE GENOMIC DNA]</scope>
    <source>
        <strain evidence="2 3">DSM 14827</strain>
    </source>
</reference>
<sequence length="98" mass="10639">MPVYDFTCPEHGIFTGITSYQDSLAGLSCPHCGARSKALPALPQISTVSSALRNASARAEASSSEPRVMKRKHLPSCGCVMCKQKRPPTSRRWMLGQC</sequence>
<dbReference type="OrthoDB" id="9813321at2"/>
<evidence type="ECO:0000313" key="3">
    <source>
        <dbReference type="Proteomes" id="UP000198307"/>
    </source>
</evidence>